<evidence type="ECO:0000313" key="8">
    <source>
        <dbReference type="EMBL" id="CDZ94290.1"/>
    </source>
</evidence>
<keyword evidence="6" id="KW-1133">Transmembrane helix</keyword>
<evidence type="ECO:0000256" key="3">
    <source>
        <dbReference type="ARBA" id="ARBA00012528"/>
    </source>
</evidence>
<dbReference type="AlphaFoldDB" id="A0A078LSQ0"/>
<evidence type="ECO:0000256" key="6">
    <source>
        <dbReference type="SAM" id="Phobius"/>
    </source>
</evidence>
<evidence type="ECO:0000256" key="5">
    <source>
        <dbReference type="SAM" id="MobiDB-lite"/>
    </source>
</evidence>
<feature type="transmembrane region" description="Helical" evidence="6">
    <location>
        <begin position="110"/>
        <end position="131"/>
    </location>
</feature>
<dbReference type="CDD" id="cd01949">
    <property type="entry name" value="GGDEF"/>
    <property type="match status" value="1"/>
</dbReference>
<dbReference type="SMART" id="SM00267">
    <property type="entry name" value="GGDEF"/>
    <property type="match status" value="1"/>
</dbReference>
<dbReference type="Gene3D" id="3.30.70.270">
    <property type="match status" value="1"/>
</dbReference>
<keyword evidence="9" id="KW-1185">Reference proteome</keyword>
<dbReference type="NCBIfam" id="TIGR00254">
    <property type="entry name" value="GGDEF"/>
    <property type="match status" value="1"/>
</dbReference>
<dbReference type="FunFam" id="3.30.70.270:FF:000001">
    <property type="entry name" value="Diguanylate cyclase domain protein"/>
    <property type="match status" value="1"/>
</dbReference>
<dbReference type="InterPro" id="IPR050469">
    <property type="entry name" value="Diguanylate_Cyclase"/>
</dbReference>
<dbReference type="InterPro" id="IPR043128">
    <property type="entry name" value="Rev_trsase/Diguanyl_cyclase"/>
</dbReference>
<dbReference type="GO" id="GO:0052621">
    <property type="term" value="F:diguanylate cyclase activity"/>
    <property type="evidence" value="ECO:0007669"/>
    <property type="project" value="UniProtKB-EC"/>
</dbReference>
<dbReference type="InterPro" id="IPR029787">
    <property type="entry name" value="Nucleotide_cyclase"/>
</dbReference>
<dbReference type="PANTHER" id="PTHR45138">
    <property type="entry name" value="REGULATORY COMPONENTS OF SENSORY TRANSDUCTION SYSTEM"/>
    <property type="match status" value="1"/>
</dbReference>
<name>A0A078LSQ0_9PSED</name>
<feature type="transmembrane region" description="Helical" evidence="6">
    <location>
        <begin position="77"/>
        <end position="98"/>
    </location>
</feature>
<dbReference type="PROSITE" id="PS50887">
    <property type="entry name" value="GGDEF"/>
    <property type="match status" value="1"/>
</dbReference>
<dbReference type="EC" id="2.7.7.65" evidence="3"/>
<dbReference type="RefSeq" id="WP_081950818.1">
    <property type="nucleotide sequence ID" value="NZ_CCSF01000001.1"/>
</dbReference>
<keyword evidence="6" id="KW-0812">Transmembrane</keyword>
<feature type="transmembrane region" description="Helical" evidence="6">
    <location>
        <begin position="50"/>
        <end position="71"/>
    </location>
</feature>
<evidence type="ECO:0000259" key="7">
    <source>
        <dbReference type="PROSITE" id="PS50887"/>
    </source>
</evidence>
<gene>
    <name evidence="8" type="ORF">BN1079_01604</name>
</gene>
<feature type="transmembrane region" description="Helical" evidence="6">
    <location>
        <begin position="166"/>
        <end position="185"/>
    </location>
</feature>
<dbReference type="GO" id="GO:0043709">
    <property type="term" value="P:cell adhesion involved in single-species biofilm formation"/>
    <property type="evidence" value="ECO:0007669"/>
    <property type="project" value="TreeGrafter"/>
</dbReference>
<evidence type="ECO:0000256" key="1">
    <source>
        <dbReference type="ARBA" id="ARBA00001946"/>
    </source>
</evidence>
<comment type="cofactor">
    <cofactor evidence="1">
        <name>Mg(2+)</name>
        <dbReference type="ChEBI" id="CHEBI:18420"/>
    </cofactor>
</comment>
<dbReference type="SUPFAM" id="SSF55073">
    <property type="entry name" value="Nucleotide cyclase"/>
    <property type="match status" value="1"/>
</dbReference>
<dbReference type="eggNOG" id="COG3706">
    <property type="taxonomic scope" value="Bacteria"/>
</dbReference>
<dbReference type="GO" id="GO:0005886">
    <property type="term" value="C:plasma membrane"/>
    <property type="evidence" value="ECO:0007669"/>
    <property type="project" value="UniProtKB-SubCell"/>
</dbReference>
<comment type="catalytic activity">
    <reaction evidence="4">
        <text>2 GTP = 3',3'-c-di-GMP + 2 diphosphate</text>
        <dbReference type="Rhea" id="RHEA:24898"/>
        <dbReference type="ChEBI" id="CHEBI:33019"/>
        <dbReference type="ChEBI" id="CHEBI:37565"/>
        <dbReference type="ChEBI" id="CHEBI:58805"/>
        <dbReference type="EC" id="2.7.7.65"/>
    </reaction>
</comment>
<dbReference type="STRING" id="1499686.BN1079_01604"/>
<evidence type="ECO:0000256" key="4">
    <source>
        <dbReference type="ARBA" id="ARBA00034247"/>
    </source>
</evidence>
<feature type="transmembrane region" description="Helical" evidence="6">
    <location>
        <begin position="197"/>
        <end position="222"/>
    </location>
</feature>
<accession>A0A078LSQ0</accession>
<comment type="subcellular location">
    <subcellularLocation>
        <location evidence="2">Cell inner membrane</location>
    </subcellularLocation>
</comment>
<sequence length="414" mass="45741">MPSLIDLLLSRLATLLPSELKASELKQLLLPHRHSMLLTQRRATMIVNRVRLFAFLFAVLTPVWGIIDLVVFSYPLWLGLASFRLLACAAFACLLLLYRPSGNLFDAYRAIAILFAIPTVFYIASHTLLGGYQLTQLSAVVATGYAFLPFVLMAGLAIFPLTLVENLVLASILLLAQGLAGYLSWSTLNWPSFAGAFWLLILIAGVTALASLSQLAFMIALVRQAIRDPLTGVFSRGSGQEIMQLQWDTSWRHESGLAVAFVDLDHFKSINDAFGHDAGDQALRDCARHILDNLRSTDSLVRWGGEEFVVIMPDTDKEQARLALGRMVQKGFGMRPDGLPLTASIGLAERFADHIESPQQLLELADKRMYLAKTSGRNRLCAEAGDELDTFTVRQERSSGRGNRVGRSRSKFSV</sequence>
<evidence type="ECO:0000313" key="9">
    <source>
        <dbReference type="Proteomes" id="UP000053902"/>
    </source>
</evidence>
<evidence type="ECO:0000256" key="2">
    <source>
        <dbReference type="ARBA" id="ARBA00004533"/>
    </source>
</evidence>
<dbReference type="Proteomes" id="UP000053902">
    <property type="component" value="Unassembled WGS sequence"/>
</dbReference>
<keyword evidence="6" id="KW-0472">Membrane</keyword>
<feature type="region of interest" description="Disordered" evidence="5">
    <location>
        <begin position="395"/>
        <end position="414"/>
    </location>
</feature>
<dbReference type="Pfam" id="PF00990">
    <property type="entry name" value="GGDEF"/>
    <property type="match status" value="1"/>
</dbReference>
<dbReference type="OrthoDB" id="5296913at2"/>
<feature type="transmembrane region" description="Helical" evidence="6">
    <location>
        <begin position="137"/>
        <end position="159"/>
    </location>
</feature>
<dbReference type="GO" id="GO:1902201">
    <property type="term" value="P:negative regulation of bacterial-type flagellum-dependent cell motility"/>
    <property type="evidence" value="ECO:0007669"/>
    <property type="project" value="TreeGrafter"/>
</dbReference>
<dbReference type="InterPro" id="IPR000160">
    <property type="entry name" value="GGDEF_dom"/>
</dbReference>
<proteinExistence type="predicted"/>
<dbReference type="PANTHER" id="PTHR45138:SF9">
    <property type="entry name" value="DIGUANYLATE CYCLASE DGCM-RELATED"/>
    <property type="match status" value="1"/>
</dbReference>
<dbReference type="EMBL" id="CCSF01000001">
    <property type="protein sequence ID" value="CDZ94290.1"/>
    <property type="molecule type" value="Genomic_DNA"/>
</dbReference>
<dbReference type="HOGENOM" id="CLU_000445_11_1_6"/>
<feature type="domain" description="GGDEF" evidence="7">
    <location>
        <begin position="255"/>
        <end position="385"/>
    </location>
</feature>
<protein>
    <recommendedName>
        <fullName evidence="3">diguanylate cyclase</fullName>
        <ecNumber evidence="3">2.7.7.65</ecNumber>
    </recommendedName>
</protein>
<organism evidence="8 9">
    <name type="scientific">Pseudomonas saudiphocaensis</name>
    <dbReference type="NCBI Taxonomy" id="1499686"/>
    <lineage>
        <taxon>Bacteria</taxon>
        <taxon>Pseudomonadati</taxon>
        <taxon>Pseudomonadota</taxon>
        <taxon>Gammaproteobacteria</taxon>
        <taxon>Pseudomonadales</taxon>
        <taxon>Pseudomonadaceae</taxon>
        <taxon>Pseudomonas</taxon>
    </lineage>
</organism>
<feature type="compositionally biased region" description="Basic residues" evidence="5">
    <location>
        <begin position="404"/>
        <end position="414"/>
    </location>
</feature>
<reference evidence="8 9" key="1">
    <citation type="submission" date="2014-07" db="EMBL/GenBank/DDBJ databases">
        <authorList>
            <person name="Urmite Genomes Urmite Genomes"/>
        </authorList>
    </citation>
    <scope>NUCLEOTIDE SEQUENCE [LARGE SCALE GENOMIC DNA]</scope>
    <source>
        <strain evidence="8 9">20_BN</strain>
    </source>
</reference>